<feature type="non-terminal residue" evidence="1">
    <location>
        <position position="1"/>
    </location>
</feature>
<evidence type="ECO:0000313" key="1">
    <source>
        <dbReference type="EMBL" id="GAG63356.1"/>
    </source>
</evidence>
<organism evidence="1">
    <name type="scientific">marine sediment metagenome</name>
    <dbReference type="NCBI Taxonomy" id="412755"/>
    <lineage>
        <taxon>unclassified sequences</taxon>
        <taxon>metagenomes</taxon>
        <taxon>ecological metagenomes</taxon>
    </lineage>
</organism>
<dbReference type="AlphaFoldDB" id="X1AU20"/>
<gene>
    <name evidence="1" type="ORF">S01H4_07641</name>
</gene>
<dbReference type="EMBL" id="BART01002525">
    <property type="protein sequence ID" value="GAG63356.1"/>
    <property type="molecule type" value="Genomic_DNA"/>
</dbReference>
<comment type="caution">
    <text evidence="1">The sequence shown here is derived from an EMBL/GenBank/DDBJ whole genome shotgun (WGS) entry which is preliminary data.</text>
</comment>
<reference evidence="1" key="1">
    <citation type="journal article" date="2014" name="Front. Microbiol.">
        <title>High frequency of phylogenetically diverse reductive dehalogenase-homologous genes in deep subseafloor sedimentary metagenomes.</title>
        <authorList>
            <person name="Kawai M."/>
            <person name="Futagami T."/>
            <person name="Toyoda A."/>
            <person name="Takaki Y."/>
            <person name="Nishi S."/>
            <person name="Hori S."/>
            <person name="Arai W."/>
            <person name="Tsubouchi T."/>
            <person name="Morono Y."/>
            <person name="Uchiyama I."/>
            <person name="Ito T."/>
            <person name="Fujiyama A."/>
            <person name="Inagaki F."/>
            <person name="Takami H."/>
        </authorList>
    </citation>
    <scope>NUCLEOTIDE SEQUENCE</scope>
    <source>
        <strain evidence="1">Expedition CK06-06</strain>
    </source>
</reference>
<name>X1AU20_9ZZZZ</name>
<protein>
    <submittedName>
        <fullName evidence="1">Uncharacterized protein</fullName>
    </submittedName>
</protein>
<accession>X1AU20</accession>
<proteinExistence type="predicted"/>
<sequence>NKNILNKKKDFESILSNIKNNIKKCDCGFFAST</sequence>